<reference evidence="1 2" key="1">
    <citation type="submission" date="2018-03" db="EMBL/GenBank/DDBJ databases">
        <title>Genomic Encyclopedia of Archaeal and Bacterial Type Strains, Phase II (KMG-II): from individual species to whole genera.</title>
        <authorList>
            <person name="Goeker M."/>
        </authorList>
    </citation>
    <scope>NUCLEOTIDE SEQUENCE [LARGE SCALE GENOMIC DNA]</scope>
    <source>
        <strain evidence="1 2">DSM 27929</strain>
    </source>
</reference>
<dbReference type="InterPro" id="IPR015943">
    <property type="entry name" value="WD40/YVTN_repeat-like_dom_sf"/>
</dbReference>
<dbReference type="Gene3D" id="2.130.10.10">
    <property type="entry name" value="YVTN repeat-like/Quinoprotein amine dehydrogenase"/>
    <property type="match status" value="1"/>
</dbReference>
<organism evidence="1 2">
    <name type="scientific">Mongoliibacter ruber</name>
    <dbReference type="NCBI Taxonomy" id="1750599"/>
    <lineage>
        <taxon>Bacteria</taxon>
        <taxon>Pseudomonadati</taxon>
        <taxon>Bacteroidota</taxon>
        <taxon>Cytophagia</taxon>
        <taxon>Cytophagales</taxon>
        <taxon>Cyclobacteriaceae</taxon>
        <taxon>Mongoliibacter</taxon>
    </lineage>
</organism>
<proteinExistence type="predicted"/>
<dbReference type="SUPFAM" id="SSF82171">
    <property type="entry name" value="DPP6 N-terminal domain-like"/>
    <property type="match status" value="1"/>
</dbReference>
<keyword evidence="2" id="KW-1185">Reference proteome</keyword>
<dbReference type="RefSeq" id="WP_106133144.1">
    <property type="nucleotide sequence ID" value="NZ_PVTR01000004.1"/>
</dbReference>
<protein>
    <submittedName>
        <fullName evidence="1">Uncharacterized protein</fullName>
    </submittedName>
</protein>
<accession>A0A2T0WNZ0</accession>
<dbReference type="Proteomes" id="UP000238157">
    <property type="component" value="Unassembled WGS sequence"/>
</dbReference>
<name>A0A2T0WNZ0_9BACT</name>
<dbReference type="AlphaFoldDB" id="A0A2T0WNZ0"/>
<evidence type="ECO:0000313" key="1">
    <source>
        <dbReference type="EMBL" id="PRY88409.1"/>
    </source>
</evidence>
<gene>
    <name evidence="1" type="ORF">CLW00_10460</name>
</gene>
<dbReference type="OrthoDB" id="5174394at2"/>
<dbReference type="EMBL" id="PVTR01000004">
    <property type="protein sequence ID" value="PRY88409.1"/>
    <property type="molecule type" value="Genomic_DNA"/>
</dbReference>
<evidence type="ECO:0000313" key="2">
    <source>
        <dbReference type="Proteomes" id="UP000238157"/>
    </source>
</evidence>
<sequence length="427" mass="49908">MRYSRKERIIAKYLSAFPGAKQFLKKTYQKLNFILYRPSHTHKSSCAIGAAEDGEKETFFGYYDKSPESQCGTYLLYHSTARNTKMLPSGRESIEVVCQNLGNDEVIYRNITLAYNWQQGARLHWVGPKSFVFNVFETNSGYDAIQVTIDEDGEVTESRLGKPVYESIESGFLSLNFEKLNKLRPDYGYRCHEVERELSLSEEGIYFKNKNAEEWRVLVSLESILKKYPIKTGGDVLSVAQSFQKFNHIMANHQGDKFVFLHRYFLDGRRIDRLFCYNMNSQKITLLNKDEMVSHYCWKNSSELIVYMRDEALCGDNYYLVNADTGEIHTMKDLQDKFGDGHPQSFNEKFMVFDTYPNKSRLKELFSYHFSNGEILKLGEFLETLSYYGETRCDLHPRINLKGDKVYFDSVHSGKRHLWWIDLNQKV</sequence>
<comment type="caution">
    <text evidence="1">The sequence shown here is derived from an EMBL/GenBank/DDBJ whole genome shotgun (WGS) entry which is preliminary data.</text>
</comment>